<comment type="caution">
    <text evidence="1">The sequence shown here is derived from an EMBL/GenBank/DDBJ whole genome shotgun (WGS) entry which is preliminary data.</text>
</comment>
<accession>A0ABT2RR25</accession>
<organism evidence="1 2">
    <name type="scientific">Dorea acetigenes</name>
    <dbReference type="NCBI Taxonomy" id="2981787"/>
    <lineage>
        <taxon>Bacteria</taxon>
        <taxon>Bacillati</taxon>
        <taxon>Bacillota</taxon>
        <taxon>Clostridia</taxon>
        <taxon>Lachnospirales</taxon>
        <taxon>Lachnospiraceae</taxon>
        <taxon>Dorea</taxon>
    </lineage>
</organism>
<gene>
    <name evidence="1" type="ORF">OCV99_13715</name>
</gene>
<name>A0ABT2RR25_9FIRM</name>
<proteinExistence type="predicted"/>
<dbReference type="RefSeq" id="WP_262575711.1">
    <property type="nucleotide sequence ID" value="NZ_JAOQJU010000022.1"/>
</dbReference>
<dbReference type="EMBL" id="JAOQJU010000022">
    <property type="protein sequence ID" value="MCU6687574.1"/>
    <property type="molecule type" value="Genomic_DNA"/>
</dbReference>
<evidence type="ECO:0000313" key="1">
    <source>
        <dbReference type="EMBL" id="MCU6687574.1"/>
    </source>
</evidence>
<sequence length="55" mass="6566">MKIKISYSEDWELAGVIRLLSPKLKDYKVSRNKDGRYKKAYVELEIKFGEVREDE</sequence>
<evidence type="ECO:0000313" key="2">
    <source>
        <dbReference type="Proteomes" id="UP001652431"/>
    </source>
</evidence>
<protein>
    <submittedName>
        <fullName evidence="1">Uncharacterized protein</fullName>
    </submittedName>
</protein>
<dbReference type="Proteomes" id="UP001652431">
    <property type="component" value="Unassembled WGS sequence"/>
</dbReference>
<keyword evidence="2" id="KW-1185">Reference proteome</keyword>
<reference evidence="1 2" key="1">
    <citation type="journal article" date="2021" name="ISME Commun">
        <title>Automated analysis of genomic sequences facilitates high-throughput and comprehensive description of bacteria.</title>
        <authorList>
            <person name="Hitch T.C.A."/>
        </authorList>
    </citation>
    <scope>NUCLEOTIDE SEQUENCE [LARGE SCALE GENOMIC DNA]</scope>
    <source>
        <strain evidence="1 2">Sanger_03</strain>
    </source>
</reference>